<accession>A0A848QN44</accession>
<evidence type="ECO:0000313" key="1">
    <source>
        <dbReference type="EMBL" id="NMW30518.1"/>
    </source>
</evidence>
<organism evidence="1 2">
    <name type="scientific">Pontixanthobacter rizhaonensis</name>
    <dbReference type="NCBI Taxonomy" id="2730337"/>
    <lineage>
        <taxon>Bacteria</taxon>
        <taxon>Pseudomonadati</taxon>
        <taxon>Pseudomonadota</taxon>
        <taxon>Alphaproteobacteria</taxon>
        <taxon>Sphingomonadales</taxon>
        <taxon>Erythrobacteraceae</taxon>
        <taxon>Pontixanthobacter</taxon>
    </lineage>
</organism>
<reference evidence="1 2" key="1">
    <citation type="submission" date="2020-04" db="EMBL/GenBank/DDBJ databases">
        <authorList>
            <person name="Liu A."/>
        </authorList>
    </citation>
    <scope>NUCLEOTIDE SEQUENCE [LARGE SCALE GENOMIC DNA]</scope>
    <source>
        <strain evidence="1 2">RZ02</strain>
    </source>
</reference>
<dbReference type="Proteomes" id="UP000561181">
    <property type="component" value="Unassembled WGS sequence"/>
</dbReference>
<name>A0A848QN44_9SPHN</name>
<evidence type="ECO:0000313" key="2">
    <source>
        <dbReference type="Proteomes" id="UP000561181"/>
    </source>
</evidence>
<sequence>MSVQCRPEKCGKVGSIGQTFEERFVKKWLGAIACAVTVSACTAPNSSPPSGIPSAEGAGICDAANVQSYLGSMVTEELGAKVLSETGSRVLRWIPPRSAVTMDYRTDRVSISYDDQRMVTAIRCG</sequence>
<proteinExistence type="predicted"/>
<dbReference type="EMBL" id="JABCRE010000002">
    <property type="protein sequence ID" value="NMW30518.1"/>
    <property type="molecule type" value="Genomic_DNA"/>
</dbReference>
<evidence type="ECO:0008006" key="3">
    <source>
        <dbReference type="Google" id="ProtNLM"/>
    </source>
</evidence>
<keyword evidence="2" id="KW-1185">Reference proteome</keyword>
<gene>
    <name evidence="1" type="ORF">HKD42_00360</name>
</gene>
<comment type="caution">
    <text evidence="1">The sequence shown here is derived from an EMBL/GenBank/DDBJ whole genome shotgun (WGS) entry which is preliminary data.</text>
</comment>
<dbReference type="InterPro" id="IPR021719">
    <property type="entry name" value="Prot_inh_I78"/>
</dbReference>
<dbReference type="Gene3D" id="3.30.10.10">
    <property type="entry name" value="Trypsin Inhibitor V, subunit A"/>
    <property type="match status" value="1"/>
</dbReference>
<dbReference type="AlphaFoldDB" id="A0A848QN44"/>
<protein>
    <recommendedName>
        <fullName evidence="3">Peptidase inhibitor I78 family protein</fullName>
    </recommendedName>
</protein>
<dbReference type="Pfam" id="PF11720">
    <property type="entry name" value="Inhibitor_I78"/>
    <property type="match status" value="1"/>
</dbReference>